<reference evidence="1" key="1">
    <citation type="submission" date="2021-02" db="EMBL/GenBank/DDBJ databases">
        <title>Infant gut strain persistence is associated with maternal origin, phylogeny, and functional potential including surface adhesion and iron acquisition.</title>
        <authorList>
            <person name="Lou Y.C."/>
        </authorList>
    </citation>
    <scope>NUCLEOTIDE SEQUENCE</scope>
    <source>
        <strain evidence="1">L3_101_367G1_dasL3_101_367G1_metabat.metabat.26</strain>
    </source>
</reference>
<comment type="caution">
    <text evidence="1">The sequence shown here is derived from an EMBL/GenBank/DDBJ whole genome shotgun (WGS) entry which is preliminary data.</text>
</comment>
<name>A0A943FZN0_9FIRM</name>
<dbReference type="AlphaFoldDB" id="A0A943FZN0"/>
<protein>
    <submittedName>
        <fullName evidence="1">Uncharacterized protein</fullName>
    </submittedName>
</protein>
<accession>A0A943FZN0</accession>
<proteinExistence type="predicted"/>
<dbReference type="Proteomes" id="UP000733372">
    <property type="component" value="Unassembled WGS sequence"/>
</dbReference>
<sequence>MTATTPVTKDDITNLGIPAQDTTYDEATTAKAGLMSAADKTKLDGMGATINKAIADHTATDAEVSEMLAEVYGE</sequence>
<gene>
    <name evidence="1" type="ORF">KHW66_00355</name>
</gene>
<evidence type="ECO:0000313" key="1">
    <source>
        <dbReference type="EMBL" id="MBS5686561.1"/>
    </source>
</evidence>
<dbReference type="EMBL" id="JAGZAM010000001">
    <property type="protein sequence ID" value="MBS5686561.1"/>
    <property type="molecule type" value="Genomic_DNA"/>
</dbReference>
<organism evidence="1 2">
    <name type="scientific">Faecalibacterium prausnitzii</name>
    <dbReference type="NCBI Taxonomy" id="853"/>
    <lineage>
        <taxon>Bacteria</taxon>
        <taxon>Bacillati</taxon>
        <taxon>Bacillota</taxon>
        <taxon>Clostridia</taxon>
        <taxon>Eubacteriales</taxon>
        <taxon>Oscillospiraceae</taxon>
        <taxon>Faecalibacterium</taxon>
    </lineage>
</organism>
<evidence type="ECO:0000313" key="2">
    <source>
        <dbReference type="Proteomes" id="UP000733372"/>
    </source>
</evidence>